<dbReference type="PANTHER" id="PTHR34129">
    <property type="entry name" value="BLR1139 PROTEIN"/>
    <property type="match status" value="1"/>
</dbReference>
<dbReference type="SUPFAM" id="SSF56399">
    <property type="entry name" value="ADP-ribosylation"/>
    <property type="match status" value="1"/>
</dbReference>
<dbReference type="RefSeq" id="WP_062276816.1">
    <property type="nucleotide sequence ID" value="NZ_DF968179.1"/>
</dbReference>
<dbReference type="InterPro" id="IPR009297">
    <property type="entry name" value="DUF952"/>
</dbReference>
<keyword evidence="2" id="KW-1185">Reference proteome</keyword>
<evidence type="ECO:0000313" key="2">
    <source>
        <dbReference type="Proteomes" id="UP000053370"/>
    </source>
</evidence>
<gene>
    <name evidence="1" type="ORF">ATC1_1139</name>
</gene>
<name>A0A0K8PAE7_9CHLR</name>
<dbReference type="Proteomes" id="UP000053370">
    <property type="component" value="Unassembled WGS sequence"/>
</dbReference>
<dbReference type="OrthoDB" id="5638018at2"/>
<reference evidence="1" key="1">
    <citation type="journal article" date="2015" name="Genome Announc.">
        <title>Draft Genome Sequence of Anaerolineae Strain TC1, a Novel Isolate from a Methanogenic Wastewater Treatment System.</title>
        <authorList>
            <person name="Matsuura N."/>
            <person name="Tourlousse D.M."/>
            <person name="Sun L."/>
            <person name="Toyonaga M."/>
            <person name="Kuroda K."/>
            <person name="Ohashi A."/>
            <person name="Cruz R."/>
            <person name="Yamaguchi T."/>
            <person name="Sekiguchi Y."/>
        </authorList>
    </citation>
    <scope>NUCLEOTIDE SEQUENCE [LARGE SCALE GENOMIC DNA]</scope>
    <source>
        <strain evidence="1">TC1</strain>
    </source>
</reference>
<dbReference type="EMBL" id="DF968179">
    <property type="protein sequence ID" value="GAP39120.1"/>
    <property type="molecule type" value="Genomic_DNA"/>
</dbReference>
<sequence length="119" mass="14033">MIYHICNKNDWENALQKGFYKPENYEKDGFIHFSKPEQVCDTANRFYKNNKDLVLLEVEDQEDPLVRFENPPENPGDLFPHYYGILRIEKVLRVLPFPQQEDGTFTLNSNINSGKSYSK</sequence>
<accession>A0A0K8PAE7</accession>
<proteinExistence type="predicted"/>
<dbReference type="Gene3D" id="3.20.170.20">
    <property type="entry name" value="Protein of unknown function DUF952"/>
    <property type="match status" value="1"/>
</dbReference>
<dbReference type="STRING" id="1678840.ATC1_1139"/>
<dbReference type="AlphaFoldDB" id="A0A0K8PAE7"/>
<protein>
    <submittedName>
        <fullName evidence="1">Uncharacterized conserved protein, DUF952 family</fullName>
    </submittedName>
</protein>
<organism evidence="1">
    <name type="scientific">Flexilinea flocculi</name>
    <dbReference type="NCBI Taxonomy" id="1678840"/>
    <lineage>
        <taxon>Bacteria</taxon>
        <taxon>Bacillati</taxon>
        <taxon>Chloroflexota</taxon>
        <taxon>Anaerolineae</taxon>
        <taxon>Anaerolineales</taxon>
        <taxon>Anaerolineaceae</taxon>
        <taxon>Flexilinea</taxon>
    </lineage>
</organism>
<dbReference type="PANTHER" id="PTHR34129:SF1">
    <property type="entry name" value="DUF952 DOMAIN-CONTAINING PROTEIN"/>
    <property type="match status" value="1"/>
</dbReference>
<evidence type="ECO:0000313" key="1">
    <source>
        <dbReference type="EMBL" id="GAP39120.1"/>
    </source>
</evidence>
<dbReference type="Pfam" id="PF06108">
    <property type="entry name" value="DUF952"/>
    <property type="match status" value="1"/>
</dbReference>